<dbReference type="AlphaFoldDB" id="A0AAD8M693"/>
<gene>
    <name evidence="1" type="ORF">POM88_046680</name>
</gene>
<evidence type="ECO:0000313" key="1">
    <source>
        <dbReference type="EMBL" id="KAK1362206.1"/>
    </source>
</evidence>
<evidence type="ECO:0000313" key="2">
    <source>
        <dbReference type="Proteomes" id="UP001237642"/>
    </source>
</evidence>
<protein>
    <submittedName>
        <fullName evidence="1">Uncharacterized protein</fullName>
    </submittedName>
</protein>
<reference evidence="1" key="1">
    <citation type="submission" date="2023-02" db="EMBL/GenBank/DDBJ databases">
        <title>Genome of toxic invasive species Heracleum sosnowskyi carries increased number of genes despite the absence of recent whole-genome duplications.</title>
        <authorList>
            <person name="Schelkunov M."/>
            <person name="Shtratnikova V."/>
            <person name="Makarenko M."/>
            <person name="Klepikova A."/>
            <person name="Omelchenko D."/>
            <person name="Novikova G."/>
            <person name="Obukhova E."/>
            <person name="Bogdanov V."/>
            <person name="Penin A."/>
            <person name="Logacheva M."/>
        </authorList>
    </citation>
    <scope>NUCLEOTIDE SEQUENCE</scope>
    <source>
        <strain evidence="1">Hsosn_3</strain>
        <tissue evidence="1">Leaf</tissue>
    </source>
</reference>
<accession>A0AAD8M693</accession>
<sequence>MSTKLEGNQIWVVQQVKQDQLDMGTSIEATDFIHLQTIGDLVNTELDTQGQRGCNVSKEKGTEDLSYHFTLCSMNFAFDNELRFAKNCNYASFRFFSDSYFDYFDSVLRVGVLLYGINIDGLVLNLAGVKKVVMRITNWLGMINILYYREFLFSRFVGLYSVCTLVLATPCEHFDIIRHASVTLCSPEDEVIIDIVCGVVNSTIGHARINVTKVLAWIRMDVAAIVLIAKLSPYLSNTDDKDAYEMFRINPCCTNCCDLQNKNSVKGILSHAQAKGQQERGFRVLEHKDMFSPRTGRFSVGAAGGDATVEWTRRCRPAVVALGDGGLCGGVLLDVLLDMGQDGQAGVGGRITVHGCNC</sequence>
<dbReference type="EMBL" id="JAUIZM010000010">
    <property type="protein sequence ID" value="KAK1362206.1"/>
    <property type="molecule type" value="Genomic_DNA"/>
</dbReference>
<organism evidence="1 2">
    <name type="scientific">Heracleum sosnowskyi</name>
    <dbReference type="NCBI Taxonomy" id="360622"/>
    <lineage>
        <taxon>Eukaryota</taxon>
        <taxon>Viridiplantae</taxon>
        <taxon>Streptophyta</taxon>
        <taxon>Embryophyta</taxon>
        <taxon>Tracheophyta</taxon>
        <taxon>Spermatophyta</taxon>
        <taxon>Magnoliopsida</taxon>
        <taxon>eudicotyledons</taxon>
        <taxon>Gunneridae</taxon>
        <taxon>Pentapetalae</taxon>
        <taxon>asterids</taxon>
        <taxon>campanulids</taxon>
        <taxon>Apiales</taxon>
        <taxon>Apiaceae</taxon>
        <taxon>Apioideae</taxon>
        <taxon>apioid superclade</taxon>
        <taxon>Tordylieae</taxon>
        <taxon>Tordyliinae</taxon>
        <taxon>Heracleum</taxon>
    </lineage>
</organism>
<reference evidence="1" key="2">
    <citation type="submission" date="2023-05" db="EMBL/GenBank/DDBJ databases">
        <authorList>
            <person name="Schelkunov M.I."/>
        </authorList>
    </citation>
    <scope>NUCLEOTIDE SEQUENCE</scope>
    <source>
        <strain evidence="1">Hsosn_3</strain>
        <tissue evidence="1">Leaf</tissue>
    </source>
</reference>
<keyword evidence="2" id="KW-1185">Reference proteome</keyword>
<proteinExistence type="predicted"/>
<comment type="caution">
    <text evidence="1">The sequence shown here is derived from an EMBL/GenBank/DDBJ whole genome shotgun (WGS) entry which is preliminary data.</text>
</comment>
<dbReference type="Proteomes" id="UP001237642">
    <property type="component" value="Unassembled WGS sequence"/>
</dbReference>
<name>A0AAD8M693_9APIA</name>